<dbReference type="InterPro" id="IPR015943">
    <property type="entry name" value="WD40/YVTN_repeat-like_dom_sf"/>
</dbReference>
<dbReference type="Proteomes" id="UP000284892">
    <property type="component" value="Unassembled WGS sequence"/>
</dbReference>
<dbReference type="EMBL" id="RAQJ01000001">
    <property type="protein sequence ID" value="RKE99000.1"/>
    <property type="molecule type" value="Genomic_DNA"/>
</dbReference>
<dbReference type="SUPFAM" id="SSF63829">
    <property type="entry name" value="Calcium-dependent phosphotriesterase"/>
    <property type="match status" value="1"/>
</dbReference>
<keyword evidence="3" id="KW-1185">Reference proteome</keyword>
<evidence type="ECO:0000313" key="3">
    <source>
        <dbReference type="Proteomes" id="UP000284892"/>
    </source>
</evidence>
<dbReference type="Gene3D" id="2.60.40.4070">
    <property type="match status" value="1"/>
</dbReference>
<protein>
    <recommendedName>
        <fullName evidence="1">PorZ N-terminal beta-propeller domain-containing protein</fullName>
    </recommendedName>
</protein>
<feature type="domain" description="PorZ N-terminal beta-propeller" evidence="1">
    <location>
        <begin position="52"/>
        <end position="214"/>
    </location>
</feature>
<evidence type="ECO:0000259" key="1">
    <source>
        <dbReference type="Pfam" id="PF21544"/>
    </source>
</evidence>
<sequence>MTRNRITMFKQTILAVFLLISISSFSQDFSNLWEGYFSYFNVKDVTEGNDKVYAAAENAIFSYDLLTNELETITTIEGLSGRIIQTIEYSEEFQLLMIGYDNGLIEIYFESNSEILSVVDILEKESISPGLKGINHFNEYNGLVYISTDYGISAYDLNRLEFGDTYFIGNGGTQIKVNQTTILNNEIYAACSNNGGVRKALLDMGDLIDYQQWQGLTVGGDYVSIQRVEDKVYTVRSNKALFEVLNNNLNQLFVYTDLPIDTRKVNTNLVITTENDVFVYDENFNLIENASVNSEFDTQFTTATIVDSQVYIGTISLGILQTHISNTNEYISIKPDGPTSNTAFKIQSGINDLWVTYGDYTEFFNSFPLRQRGLSYLSEEQWNNIPFDSLLTARNLVDIAINPFNPNQVFISSFKDGILEMNNGEATILYNQDNSGLESLFNPNFPNFIGIRQSASQFDASGVMWTLTSKVKKPLKSYDPNSGQWQAFSFEEIIPNEFDELGFGDLALDANGNKWIASYSNGVIGYSSTGEIKKLFSEEQNMPSSVVKSVAIDDRNQLWIGTFKGLRVLYNTSNFFDDPDPTASTIVILDDGIPTELLSNQFITDIKVDGSNNKWVGTLDSGIFYFSPDGQETIYHFTTSNSPLPSNSITDISIDPGNGRVYISTSRGLVSFSSGGTKPEEELENAYVYPNPVRPEYNILGSNDLNNINNGIKIKGLTENVNIKITDIEGNLVTEAQSRVNLRSSKANYNFAIDGGTAIWNGKNLGNNIVASGVYLVLISDLDSFETKVLKLLIVR</sequence>
<dbReference type="Gene3D" id="2.130.10.10">
    <property type="entry name" value="YVTN repeat-like/Quinoprotein amine dehydrogenase"/>
    <property type="match status" value="2"/>
</dbReference>
<organism evidence="2 3">
    <name type="scientific">Ichthyenterobacterium magnum</name>
    <dbReference type="NCBI Taxonomy" id="1230530"/>
    <lineage>
        <taxon>Bacteria</taxon>
        <taxon>Pseudomonadati</taxon>
        <taxon>Bacteroidota</taxon>
        <taxon>Flavobacteriia</taxon>
        <taxon>Flavobacteriales</taxon>
        <taxon>Flavobacteriaceae</taxon>
        <taxon>Ichthyenterobacterium</taxon>
    </lineage>
</organism>
<accession>A0A420DXM3</accession>
<proteinExistence type="predicted"/>
<reference evidence="2 3" key="1">
    <citation type="submission" date="2018-09" db="EMBL/GenBank/DDBJ databases">
        <title>Genomic Encyclopedia of Archaeal and Bacterial Type Strains, Phase II (KMG-II): from individual species to whole genera.</title>
        <authorList>
            <person name="Goeker M."/>
        </authorList>
    </citation>
    <scope>NUCLEOTIDE SEQUENCE [LARGE SCALE GENOMIC DNA]</scope>
    <source>
        <strain evidence="2 3">DSM 26283</strain>
    </source>
</reference>
<comment type="caution">
    <text evidence="2">The sequence shown here is derived from an EMBL/GenBank/DDBJ whole genome shotgun (WGS) entry which is preliminary data.</text>
</comment>
<gene>
    <name evidence="2" type="ORF">BXY80_1098</name>
</gene>
<dbReference type="InterPro" id="IPR048954">
    <property type="entry name" value="PorZ_N"/>
</dbReference>
<dbReference type="SUPFAM" id="SSF101898">
    <property type="entry name" value="NHL repeat"/>
    <property type="match status" value="1"/>
</dbReference>
<name>A0A420DXM3_9FLAO</name>
<dbReference type="Pfam" id="PF21544">
    <property type="entry name" value="PorZ_N_b_propeller"/>
    <property type="match status" value="1"/>
</dbReference>
<dbReference type="AlphaFoldDB" id="A0A420DXM3"/>
<evidence type="ECO:0000313" key="2">
    <source>
        <dbReference type="EMBL" id="RKE99000.1"/>
    </source>
</evidence>